<comment type="caution">
    <text evidence="2">The sequence shown here is derived from an EMBL/GenBank/DDBJ whole genome shotgun (WGS) entry which is preliminary data.</text>
</comment>
<sequence length="45" mass="4969">MKKKLIVMLFAAIIIFGFAKQVPTHADNQIPRITSIQPGSFVALN</sequence>
<feature type="signal peptide" evidence="1">
    <location>
        <begin position="1"/>
        <end position="19"/>
    </location>
</feature>
<protein>
    <submittedName>
        <fullName evidence="2">Uncharacterized protein</fullName>
    </submittedName>
</protein>
<dbReference type="EMBL" id="JBHSRI010000009">
    <property type="protein sequence ID" value="MFC6039372.1"/>
    <property type="molecule type" value="Genomic_DNA"/>
</dbReference>
<gene>
    <name evidence="2" type="ORF">ACFPYN_08045</name>
</gene>
<evidence type="ECO:0000313" key="3">
    <source>
        <dbReference type="Proteomes" id="UP001596170"/>
    </source>
</evidence>
<accession>A0ABW1L867</accession>
<keyword evidence="3" id="KW-1185">Reference proteome</keyword>
<dbReference type="RefSeq" id="WP_377733448.1">
    <property type="nucleotide sequence ID" value="NZ_JBHSRI010000009.1"/>
</dbReference>
<proteinExistence type="predicted"/>
<evidence type="ECO:0000313" key="2">
    <source>
        <dbReference type="EMBL" id="MFC6039372.1"/>
    </source>
</evidence>
<keyword evidence="1" id="KW-0732">Signal</keyword>
<organism evidence="2 3">
    <name type="scientific">Paenisporosarcina macmurdoensis</name>
    <dbReference type="NCBI Taxonomy" id="212659"/>
    <lineage>
        <taxon>Bacteria</taxon>
        <taxon>Bacillati</taxon>
        <taxon>Bacillota</taxon>
        <taxon>Bacilli</taxon>
        <taxon>Bacillales</taxon>
        <taxon>Caryophanaceae</taxon>
        <taxon>Paenisporosarcina</taxon>
    </lineage>
</organism>
<reference evidence="3" key="1">
    <citation type="journal article" date="2019" name="Int. J. Syst. Evol. Microbiol.">
        <title>The Global Catalogue of Microorganisms (GCM) 10K type strain sequencing project: providing services to taxonomists for standard genome sequencing and annotation.</title>
        <authorList>
            <consortium name="The Broad Institute Genomics Platform"/>
            <consortium name="The Broad Institute Genome Sequencing Center for Infectious Disease"/>
            <person name="Wu L."/>
            <person name="Ma J."/>
        </authorList>
    </citation>
    <scope>NUCLEOTIDE SEQUENCE [LARGE SCALE GENOMIC DNA]</scope>
    <source>
        <strain evidence="3">CCUG 54527</strain>
    </source>
</reference>
<name>A0ABW1L867_9BACL</name>
<evidence type="ECO:0000256" key="1">
    <source>
        <dbReference type="SAM" id="SignalP"/>
    </source>
</evidence>
<dbReference type="Proteomes" id="UP001596170">
    <property type="component" value="Unassembled WGS sequence"/>
</dbReference>
<feature type="chain" id="PRO_5045535727" evidence="1">
    <location>
        <begin position="20"/>
        <end position="45"/>
    </location>
</feature>